<feature type="compositionally biased region" description="Basic and acidic residues" evidence="1">
    <location>
        <begin position="64"/>
        <end position="79"/>
    </location>
</feature>
<dbReference type="RefSeq" id="WP_026744144.1">
    <property type="nucleotide sequence ID" value="NZ_FNQS01000003.1"/>
</dbReference>
<gene>
    <name evidence="2" type="ORF">SAMN02982996_01385</name>
</gene>
<evidence type="ECO:0000313" key="3">
    <source>
        <dbReference type="Proteomes" id="UP000187280"/>
    </source>
</evidence>
<evidence type="ECO:0000313" key="2">
    <source>
        <dbReference type="EMBL" id="SEA29586.1"/>
    </source>
</evidence>
<dbReference type="STRING" id="71657.SAMN02982996_01385"/>
<name>A0A1H4A0T0_9GAMM</name>
<dbReference type="EMBL" id="FNQS01000003">
    <property type="protein sequence ID" value="SEA29586.1"/>
    <property type="molecule type" value="Genomic_DNA"/>
</dbReference>
<dbReference type="Proteomes" id="UP000187280">
    <property type="component" value="Unassembled WGS sequence"/>
</dbReference>
<dbReference type="AlphaFoldDB" id="A0A1H4A0T0"/>
<feature type="region of interest" description="Disordered" evidence="1">
    <location>
        <begin position="56"/>
        <end position="79"/>
    </location>
</feature>
<sequence length="79" mass="8813">MASDAVKTLAGNLEGFYPAGLRPDINRGNTLTYDTITNGVYKTGYYGIRWLNPTGIVPQGPEIDLDRPQNRRTRRGETK</sequence>
<organism evidence="2 3">
    <name type="scientific">Lonsdalea quercina</name>
    <dbReference type="NCBI Taxonomy" id="71657"/>
    <lineage>
        <taxon>Bacteria</taxon>
        <taxon>Pseudomonadati</taxon>
        <taxon>Pseudomonadota</taxon>
        <taxon>Gammaproteobacteria</taxon>
        <taxon>Enterobacterales</taxon>
        <taxon>Pectobacteriaceae</taxon>
        <taxon>Lonsdalea</taxon>
    </lineage>
</organism>
<proteinExistence type="predicted"/>
<dbReference type="GeneID" id="97764279"/>
<accession>A0A1H4A0T0</accession>
<protein>
    <submittedName>
        <fullName evidence="2">Uncharacterized protein</fullName>
    </submittedName>
</protein>
<reference evidence="2 3" key="1">
    <citation type="submission" date="2016-10" db="EMBL/GenBank/DDBJ databases">
        <authorList>
            <person name="de Groot N.N."/>
        </authorList>
    </citation>
    <scope>NUCLEOTIDE SEQUENCE [LARGE SCALE GENOMIC DNA]</scope>
    <source>
        <strain evidence="2 3">ATCC 29281</strain>
    </source>
</reference>
<evidence type="ECO:0000256" key="1">
    <source>
        <dbReference type="SAM" id="MobiDB-lite"/>
    </source>
</evidence>
<keyword evidence="3" id="KW-1185">Reference proteome</keyword>